<dbReference type="InterPro" id="IPR044429">
    <property type="entry name" value="SETD4_SET"/>
</dbReference>
<name>A0A099NTV8_PICKU</name>
<keyword evidence="1" id="KW-0489">Methyltransferase</keyword>
<proteinExistence type="predicted"/>
<evidence type="ECO:0000256" key="3">
    <source>
        <dbReference type="ARBA" id="ARBA00022691"/>
    </source>
</evidence>
<organism evidence="4 5">
    <name type="scientific">Pichia kudriavzevii</name>
    <name type="common">Yeast</name>
    <name type="synonym">Issatchenkia orientalis</name>
    <dbReference type="NCBI Taxonomy" id="4909"/>
    <lineage>
        <taxon>Eukaryota</taxon>
        <taxon>Fungi</taxon>
        <taxon>Dikarya</taxon>
        <taxon>Ascomycota</taxon>
        <taxon>Saccharomycotina</taxon>
        <taxon>Pichiomycetes</taxon>
        <taxon>Pichiales</taxon>
        <taxon>Pichiaceae</taxon>
        <taxon>Pichia</taxon>
    </lineage>
</organism>
<dbReference type="EMBL" id="JQFK01000088">
    <property type="protein sequence ID" value="KGK36288.1"/>
    <property type="molecule type" value="Genomic_DNA"/>
</dbReference>
<accession>A0A099NTV8</accession>
<evidence type="ECO:0000313" key="5">
    <source>
        <dbReference type="Proteomes" id="UP000029867"/>
    </source>
</evidence>
<protein>
    <submittedName>
        <fullName evidence="4">Uncharacterized protein</fullName>
    </submittedName>
</protein>
<reference evidence="5" key="1">
    <citation type="journal article" date="2014" name="Microb. Cell Fact.">
        <title>Exploiting Issatchenkia orientalis SD108 for succinic acid production.</title>
        <authorList>
            <person name="Xiao H."/>
            <person name="Shao Z."/>
            <person name="Jiang Y."/>
            <person name="Dole S."/>
            <person name="Zhao H."/>
        </authorList>
    </citation>
    <scope>NUCLEOTIDE SEQUENCE [LARGE SCALE GENOMIC DNA]</scope>
    <source>
        <strain evidence="5">SD108</strain>
    </source>
</reference>
<dbReference type="InterPro" id="IPR046341">
    <property type="entry name" value="SET_dom_sf"/>
</dbReference>
<dbReference type="PANTHER" id="PTHR13271">
    <property type="entry name" value="UNCHARACTERIZED PUTATIVE METHYLTRANSFERASE"/>
    <property type="match status" value="1"/>
</dbReference>
<dbReference type="PANTHER" id="PTHR13271:SF47">
    <property type="entry name" value="ACTIN-HISTIDINE N-METHYLTRANSFERASE"/>
    <property type="match status" value="1"/>
</dbReference>
<dbReference type="CDD" id="cd19177">
    <property type="entry name" value="SET_SETD4"/>
    <property type="match status" value="1"/>
</dbReference>
<comment type="caution">
    <text evidence="4">The sequence shown here is derived from an EMBL/GenBank/DDBJ whole genome shotgun (WGS) entry which is preliminary data.</text>
</comment>
<dbReference type="InterPro" id="IPR050600">
    <property type="entry name" value="SETD3_SETD6_MTase"/>
</dbReference>
<dbReference type="AlphaFoldDB" id="A0A099NTV8"/>
<dbReference type="GO" id="GO:0032259">
    <property type="term" value="P:methylation"/>
    <property type="evidence" value="ECO:0007669"/>
    <property type="project" value="UniProtKB-KW"/>
</dbReference>
<keyword evidence="3" id="KW-0949">S-adenosyl-L-methionine</keyword>
<dbReference type="GO" id="GO:0016279">
    <property type="term" value="F:protein-lysine N-methyltransferase activity"/>
    <property type="evidence" value="ECO:0007669"/>
    <property type="project" value="InterPro"/>
</dbReference>
<dbReference type="eggNOG" id="KOG1337">
    <property type="taxonomic scope" value="Eukaryota"/>
</dbReference>
<dbReference type="SUPFAM" id="SSF82199">
    <property type="entry name" value="SET domain"/>
    <property type="match status" value="1"/>
</dbReference>
<gene>
    <name evidence="4" type="ORF">JL09_g4562</name>
</gene>
<keyword evidence="2" id="KW-0808">Transferase</keyword>
<sequence>MNSTKVQRLKDWLEIPCENDRTKTKAFISEVLHVTNDPDKGRCIVTGEEVQASTNLIKIPKKFLLNYLNILKFLSPFNQNALAFLKKNITNFDVRVFDTPQDAITVLYSKLDFDRLLKLTSHQLLVLYICLEKKRGKNSFWQPLLDCFPNLGEYEGIPMTWNLRNSPPVSKKIYNLLPRSCILHSKKQIEQFYNDIHQISSISGNLELGIKEEEYLWAWLAVNTRCLYYKLHSCLPIGKTKFKEESSITMVPFVDYINHKTMDSNAIAKEAKSGYEVDSIDGIQKDEHVWFSYGPHDDTFLQCEYGFSTSELNYVSSNDYSYKCFNPYNTVNISEIVKKLLSLPKKKNVVEWLKQVGYYDDYTLGIDDTRLLGGKINVSVHPSFRTRIVLASLIEAESGFTFNELQRSYVCPARLEKFYQGLTEGEYYLTTEKVLLKKILSKLETELKDRLTSVLSFKVDSSVESKITTCRKLLLDELFIITSY</sequence>
<dbReference type="Gene3D" id="3.90.1410.10">
    <property type="entry name" value="set domain protein methyltransferase, domain 1"/>
    <property type="match status" value="1"/>
</dbReference>
<dbReference type="HOGENOM" id="CLU_041939_0_0_1"/>
<evidence type="ECO:0000256" key="1">
    <source>
        <dbReference type="ARBA" id="ARBA00022603"/>
    </source>
</evidence>
<evidence type="ECO:0000256" key="2">
    <source>
        <dbReference type="ARBA" id="ARBA00022679"/>
    </source>
</evidence>
<evidence type="ECO:0000313" key="4">
    <source>
        <dbReference type="EMBL" id="KGK36288.1"/>
    </source>
</evidence>
<dbReference type="VEuPathDB" id="FungiDB:C5L36_0B06890"/>
<dbReference type="Proteomes" id="UP000029867">
    <property type="component" value="Unassembled WGS sequence"/>
</dbReference>